<evidence type="ECO:0000313" key="1">
    <source>
        <dbReference type="EnsemblMetazoa" id="PPA36160.1"/>
    </source>
</evidence>
<dbReference type="AlphaFoldDB" id="A0A2A6CXN9"/>
<organism evidence="1 2">
    <name type="scientific">Pristionchus pacificus</name>
    <name type="common">Parasitic nematode worm</name>
    <dbReference type="NCBI Taxonomy" id="54126"/>
    <lineage>
        <taxon>Eukaryota</taxon>
        <taxon>Metazoa</taxon>
        <taxon>Ecdysozoa</taxon>
        <taxon>Nematoda</taxon>
        <taxon>Chromadorea</taxon>
        <taxon>Rhabditida</taxon>
        <taxon>Rhabditina</taxon>
        <taxon>Diplogasteromorpha</taxon>
        <taxon>Diplogasteroidea</taxon>
        <taxon>Neodiplogasteridae</taxon>
        <taxon>Pristionchus</taxon>
    </lineage>
</organism>
<accession>A0A8R1YSK2</accession>
<dbReference type="EnsemblMetazoa" id="PPA36160.1">
    <property type="protein sequence ID" value="PPA36160.1"/>
    <property type="gene ID" value="WBGene00274529"/>
</dbReference>
<gene>
    <name evidence="1" type="primary">WBGene00274529</name>
</gene>
<reference evidence="1" key="2">
    <citation type="submission" date="2022-06" db="UniProtKB">
        <authorList>
            <consortium name="EnsemblMetazoa"/>
        </authorList>
    </citation>
    <scope>IDENTIFICATION</scope>
    <source>
        <strain evidence="1">PS312</strain>
    </source>
</reference>
<protein>
    <submittedName>
        <fullName evidence="1">Uncharacterized protein</fullName>
    </submittedName>
</protein>
<evidence type="ECO:0000313" key="2">
    <source>
        <dbReference type="Proteomes" id="UP000005239"/>
    </source>
</evidence>
<keyword evidence="2" id="KW-1185">Reference proteome</keyword>
<proteinExistence type="predicted"/>
<reference evidence="2" key="1">
    <citation type="journal article" date="2008" name="Nat. Genet.">
        <title>The Pristionchus pacificus genome provides a unique perspective on nematode lifestyle and parasitism.</title>
        <authorList>
            <person name="Dieterich C."/>
            <person name="Clifton S.W."/>
            <person name="Schuster L.N."/>
            <person name="Chinwalla A."/>
            <person name="Delehaunty K."/>
            <person name="Dinkelacker I."/>
            <person name="Fulton L."/>
            <person name="Fulton R."/>
            <person name="Godfrey J."/>
            <person name="Minx P."/>
            <person name="Mitreva M."/>
            <person name="Roeseler W."/>
            <person name="Tian H."/>
            <person name="Witte H."/>
            <person name="Yang S.P."/>
            <person name="Wilson R.K."/>
            <person name="Sommer R.J."/>
        </authorList>
    </citation>
    <scope>NUCLEOTIDE SEQUENCE [LARGE SCALE GENOMIC DNA]</scope>
    <source>
        <strain evidence="2">PS312</strain>
    </source>
</reference>
<accession>A0A2A6CXN9</accession>
<sequence>MKDCEDLFLMFVIVTAASWYAACAALPVKILHLRHSFKMFTGIFAFEAVTRSLPIINGGLLSSFGKDFIASEACPIMLTITAYLIAIRPYLYLCFILYSMETHCLLRIVIPCFTPAFLSVITVLFLFDGVSVYEAACKCETHDGFTMSKLIFVVGQALEYGNLLLSIMSLFRTALNETQSLHRKLLLVAVAVQIPSNGLFYFLPFFGEYFRHLVSLIFPIVYVLATNQHEKKDERKESISYTRLWYIHSISHTHNAISWNIGETVKMEAKEVETTPALKHMTNYECVHCEATERRGKGSRASGLVFFPCHSRNGWRKNPAPLVPDRTVDGVAHYADPFLFLLVVAEAIIYTSCAILTLNNLNLRTSFKNREHIAYVCSKLQIFAVIFTVEAIACTLPIVNGILFTMIGNDFTSSECEFFYCTSSTFPRLYLIQACPVMVGTTEYFKIIRPFLYSCFIFYTTEANCVVRMVPSSFLQFPSQSLFLYGEVLNLGNLMTLILSLFRSAVAMTEVRALHRNLLLVAVAVQIPSNVLFSFLPLFVEYMKHGKALIFPIFYVFATREYPKKNESTSLISYFRMA</sequence>
<dbReference type="OrthoDB" id="10251424at2759"/>
<name>A0A2A6CXN9_PRIPA</name>
<dbReference type="Proteomes" id="UP000005239">
    <property type="component" value="Unassembled WGS sequence"/>
</dbReference>